<sequence length="104" mass="11461">SEDTDRVVHDRRARNVREEHIQGRASYLSSDPHLVDLSIPEGCVGRLWCADLEDFFPAVDVSREHAKTKCLCVTVAASEYDGTAALKKRPDLVGKKVVPCLGAL</sequence>
<organism evidence="1 2">
    <name type="scientific">Polarella glacialis</name>
    <name type="common">Dinoflagellate</name>
    <dbReference type="NCBI Taxonomy" id="89957"/>
    <lineage>
        <taxon>Eukaryota</taxon>
        <taxon>Sar</taxon>
        <taxon>Alveolata</taxon>
        <taxon>Dinophyceae</taxon>
        <taxon>Suessiales</taxon>
        <taxon>Suessiaceae</taxon>
        <taxon>Polarella</taxon>
    </lineage>
</organism>
<feature type="non-terminal residue" evidence="1">
    <location>
        <position position="1"/>
    </location>
</feature>
<comment type="caution">
    <text evidence="1">The sequence shown here is derived from an EMBL/GenBank/DDBJ whole genome shotgun (WGS) entry which is preliminary data.</text>
</comment>
<gene>
    <name evidence="1" type="ORF">PGLA2088_LOCUS45537</name>
</gene>
<dbReference type="EMBL" id="CAJNNW010035751">
    <property type="protein sequence ID" value="CAE8729823.1"/>
    <property type="molecule type" value="Genomic_DNA"/>
</dbReference>
<protein>
    <submittedName>
        <fullName evidence="1">Uncharacterized protein</fullName>
    </submittedName>
</protein>
<dbReference type="Proteomes" id="UP000626109">
    <property type="component" value="Unassembled WGS sequence"/>
</dbReference>
<evidence type="ECO:0000313" key="1">
    <source>
        <dbReference type="EMBL" id="CAE8729823.1"/>
    </source>
</evidence>
<name>A0A813LGJ4_POLGL</name>
<feature type="non-terminal residue" evidence="1">
    <location>
        <position position="104"/>
    </location>
</feature>
<dbReference type="AlphaFoldDB" id="A0A813LGJ4"/>
<proteinExistence type="predicted"/>
<reference evidence="1" key="1">
    <citation type="submission" date="2021-02" db="EMBL/GenBank/DDBJ databases">
        <authorList>
            <person name="Dougan E. K."/>
            <person name="Rhodes N."/>
            <person name="Thang M."/>
            <person name="Chan C."/>
        </authorList>
    </citation>
    <scope>NUCLEOTIDE SEQUENCE</scope>
</reference>
<accession>A0A813LGJ4</accession>
<evidence type="ECO:0000313" key="2">
    <source>
        <dbReference type="Proteomes" id="UP000626109"/>
    </source>
</evidence>